<dbReference type="CDD" id="cd04301">
    <property type="entry name" value="NAT_SF"/>
    <property type="match status" value="1"/>
</dbReference>
<dbReference type="InterPro" id="IPR016181">
    <property type="entry name" value="Acyl_CoA_acyltransferase"/>
</dbReference>
<dbReference type="Proteomes" id="UP001212326">
    <property type="component" value="Chromosome"/>
</dbReference>
<feature type="domain" description="N-acetyltransferase" evidence="2">
    <location>
        <begin position="1"/>
        <end position="147"/>
    </location>
</feature>
<evidence type="ECO:0000259" key="2">
    <source>
        <dbReference type="PROSITE" id="PS51186"/>
    </source>
</evidence>
<proteinExistence type="predicted"/>
<gene>
    <name evidence="3" type="ORF">O1G22_40080</name>
</gene>
<protein>
    <submittedName>
        <fullName evidence="3">GNAT family N-acetyltransferase</fullName>
    </submittedName>
</protein>
<dbReference type="PANTHER" id="PTHR13947">
    <property type="entry name" value="GNAT FAMILY N-ACETYLTRANSFERASE"/>
    <property type="match status" value="1"/>
</dbReference>
<evidence type="ECO:0000256" key="1">
    <source>
        <dbReference type="ARBA" id="ARBA00022679"/>
    </source>
</evidence>
<dbReference type="Pfam" id="PF13508">
    <property type="entry name" value="Acetyltransf_7"/>
    <property type="match status" value="1"/>
</dbReference>
<name>A0ABY7PGX7_9ACTN</name>
<dbReference type="InterPro" id="IPR000182">
    <property type="entry name" value="GNAT_dom"/>
</dbReference>
<organism evidence="3 4">
    <name type="scientific">Streptomyces camelliae</name>
    <dbReference type="NCBI Taxonomy" id="3004093"/>
    <lineage>
        <taxon>Bacteria</taxon>
        <taxon>Bacillati</taxon>
        <taxon>Actinomycetota</taxon>
        <taxon>Actinomycetes</taxon>
        <taxon>Kitasatosporales</taxon>
        <taxon>Streptomycetaceae</taxon>
        <taxon>Streptomyces</taxon>
    </lineage>
</organism>
<dbReference type="PANTHER" id="PTHR13947:SF37">
    <property type="entry name" value="LD18367P"/>
    <property type="match status" value="1"/>
</dbReference>
<dbReference type="Gene3D" id="3.40.630.30">
    <property type="match status" value="1"/>
</dbReference>
<sequence>MIVRDAAASDGDDIYRLLSGFVTSYQPERAVFDAVTFPQIIEAAAAGRAEFLVAEQDARVVGYLLAVRMPTLFAGGTVLELLELTVDTPVRGRGTGSALIRAAQTRAGEANDVEVTVPTRRAAGFYRDLGFQETAAYLKWTATGEQS</sequence>
<dbReference type="SUPFAM" id="SSF55729">
    <property type="entry name" value="Acyl-CoA N-acyltransferases (Nat)"/>
    <property type="match status" value="1"/>
</dbReference>
<dbReference type="RefSeq" id="WP_225094604.1">
    <property type="nucleotide sequence ID" value="NZ_CP115300.1"/>
</dbReference>
<keyword evidence="4" id="KW-1185">Reference proteome</keyword>
<evidence type="ECO:0000313" key="3">
    <source>
        <dbReference type="EMBL" id="WBO68578.1"/>
    </source>
</evidence>
<reference evidence="3 4" key="1">
    <citation type="submission" date="2022-12" db="EMBL/GenBank/DDBJ databases">
        <authorList>
            <person name="Mo P."/>
        </authorList>
    </citation>
    <scope>NUCLEOTIDE SEQUENCE [LARGE SCALE GENOMIC DNA]</scope>
    <source>
        <strain evidence="3 4">HUAS 2-6</strain>
    </source>
</reference>
<dbReference type="EMBL" id="CP115300">
    <property type="protein sequence ID" value="WBO68578.1"/>
    <property type="molecule type" value="Genomic_DNA"/>
</dbReference>
<evidence type="ECO:0000313" key="4">
    <source>
        <dbReference type="Proteomes" id="UP001212326"/>
    </source>
</evidence>
<accession>A0ABY7PGX7</accession>
<dbReference type="PROSITE" id="PS51186">
    <property type="entry name" value="GNAT"/>
    <property type="match status" value="1"/>
</dbReference>
<dbReference type="InterPro" id="IPR050769">
    <property type="entry name" value="NAT_camello-type"/>
</dbReference>
<keyword evidence="1" id="KW-0808">Transferase</keyword>